<reference evidence="1 2" key="1">
    <citation type="submission" date="2018-09" db="EMBL/GenBank/DDBJ databases">
        <authorList>
            <person name="Zhu H."/>
        </authorList>
    </citation>
    <scope>NUCLEOTIDE SEQUENCE [LARGE SCALE GENOMIC DNA]</scope>
    <source>
        <strain evidence="1 2">K2R10-39</strain>
    </source>
</reference>
<gene>
    <name evidence="1" type="ORF">D3870_09835</name>
</gene>
<keyword evidence="2" id="KW-1185">Reference proteome</keyword>
<comment type="caution">
    <text evidence="1">The sequence shown here is derived from an EMBL/GenBank/DDBJ whole genome shotgun (WGS) entry which is preliminary data.</text>
</comment>
<organism evidence="1 2">
    <name type="scientific">Noviherbaspirillum cavernae</name>
    <dbReference type="NCBI Taxonomy" id="2320862"/>
    <lineage>
        <taxon>Bacteria</taxon>
        <taxon>Pseudomonadati</taxon>
        <taxon>Pseudomonadota</taxon>
        <taxon>Betaproteobacteria</taxon>
        <taxon>Burkholderiales</taxon>
        <taxon>Oxalobacteraceae</taxon>
        <taxon>Noviherbaspirillum</taxon>
    </lineage>
</organism>
<proteinExistence type="predicted"/>
<accession>A0A418X1E0</accession>
<dbReference type="AlphaFoldDB" id="A0A418X1E0"/>
<sequence>MILIKEFNFLTSRTQLVQAADTLRRQNPARSEAWIQLNARRIALDQDITKELRAPERTAAAKMEEKQR</sequence>
<evidence type="ECO:0000313" key="1">
    <source>
        <dbReference type="EMBL" id="RJG06273.1"/>
    </source>
</evidence>
<dbReference type="Proteomes" id="UP000285190">
    <property type="component" value="Unassembled WGS sequence"/>
</dbReference>
<protein>
    <submittedName>
        <fullName evidence="1">Uncharacterized protein</fullName>
    </submittedName>
</protein>
<dbReference type="EMBL" id="QYUN01000002">
    <property type="protein sequence ID" value="RJG06273.1"/>
    <property type="molecule type" value="Genomic_DNA"/>
</dbReference>
<name>A0A418X1E0_9BURK</name>
<evidence type="ECO:0000313" key="2">
    <source>
        <dbReference type="Proteomes" id="UP000285190"/>
    </source>
</evidence>